<dbReference type="Proteomes" id="UP000218172">
    <property type="component" value="Unassembled WGS sequence"/>
</dbReference>
<dbReference type="InterPro" id="IPR035992">
    <property type="entry name" value="Ricin_B-like_lectins"/>
</dbReference>
<evidence type="ECO:0000313" key="2">
    <source>
        <dbReference type="Proteomes" id="UP000218172"/>
    </source>
</evidence>
<organism evidence="1 2">
    <name type="scientific">SAR86 cluster bacterium</name>
    <dbReference type="NCBI Taxonomy" id="2030880"/>
    <lineage>
        <taxon>Bacteria</taxon>
        <taxon>Pseudomonadati</taxon>
        <taxon>Pseudomonadota</taxon>
        <taxon>Gammaproteobacteria</taxon>
        <taxon>SAR86 cluster</taxon>
    </lineage>
</organism>
<dbReference type="EMBL" id="NVQR01000014">
    <property type="protein sequence ID" value="PCH63534.1"/>
    <property type="molecule type" value="Genomic_DNA"/>
</dbReference>
<sequence>ATLAISKAHFAVRGDTSDGNKIKADINGNLAVSFDGSSVAMDISIAYEHGASPDLSIKGSTTAPITFAFFNSFDIADGKFSATRSHREWTVDLSGRAQLNGRDVDVKVDIKPSGDSAVFTTSSTLAQLVGEANLPGLDDVSFNRVSLAKNSASLSGEIEGIRFDLTAFKRGPENKLHIGIALPDELDLLHFIPQLRDTGLPNVILNDVSFLWVPEGASETGVEVDSLPFSFAHILSASTPDTKIDLIPGVNVFAYLKGIPSPSFTDFMHDIGINPVNDFVSGVMPAAVFQRHSAAPSPGIEQAILDNLNIHWNVPLPKIPGLDSVLSFTDAKLVITGTQNAQGQTVIDAGISGDANFHVKDDAFKLLVKIEDNRVSGPNGVNALTFLASSTESWTHPIGIDWLTLDNIDLKITKTSSTTANSPSDYSISLDSTFDIGGSPRKISTSFTYLEKGISAASFTLDGPLALPDIAGIAKLPHVKEFSITNLIISPGGIEADTTLHGNALDFYAFKHGSDWNFAAVQKEFEFSELIPALDGTPAGDFKLSEAALLVTSGELNGLLSTMPVIAQNALKNIYGSGTAEVDIPSGLSMVAAFGSGGTDTMAKGMARMGAGDGGVLIGTIGGVFGGTPDISLTMMLSVGAKPAQTTAATKFKDGEQLTLNVTLIGDADSFVGQLGMGTDITTKIDGDTLVFDSIIELQLSDEVERILFDMTLKTGNVQDKPLVWSEPYGIPGFELHSVTLDLGIDEDGAQHFGLAGDFTLAQDTISFAVDFDLAAEASEFPQDIAFEGTATFIEMDFLEALAFQMISGELQKQHVDFGMSSLPVPKIEGILDAKTGIVGPVKLAFVSPGAQDPNLGLTSIGFGLQGSMHWLGQDLGEIFVAIGPLSGIFAWGDIADINLGDDLLTLKSNNFAMRLPVPGLGQFNHAVEAKANAACKSQPGLLFCLNSSIDVIGISETLRVDATSSGMSFSSSLSFGKYFDENLEFALSGVDLTTTHPSLSNADFAISGTLTADVGEEIALLMTDGIGDIFSGFTTFLQSAETDITNDRASVATLTTTINQERASVRAAKQKIVDVVNRAQDNVDSIDKEITHLWSKYHGCHGWGKYLCKAGYGVEIGSEKGVLDVANGVLDAAKALVNHMPIDLSPTVWSNILLRTTADGILYAAEKSIEGLVDLDDWNTKGVDLVANFTGGSVNIKHASFNGSLRALIASIAPGGPAAPVDLAIEAEIFGTNFSDNFAFNIADLESDVASDFSQLSLMAYYGIDRIFMHELDAVPTALTSQLRGAIGKVIDADQAANRRRLATNATDFANYGRVATQLQNTYTGFSNSYAFTQMTEVVSPLDRLPASNTFSGDVIEIGNTGYCLSMPIGGEDPGFDACAAQGQIGDYDTVGINNQKLTTIAIMDGSKDTGYVAISTSASRGRSCLSIAGSWANQEVSYGSGANSMSAYQSVFTPTIANAQSLSPAVDGAPSWMNCDIGNDQQNWKILEHGGLYFQIINRATQDCAYLQYPSDPQDYDVSSLAMISCIGADSQVFKLAPADPPTHHLVGTVIKQAYAQMNPEYDDSPTTHCIAGGGSNGWGKCQNNSANTTELQQEGMDFNLKWNYFQDYLNRRRFVASINTNDEMEGRFNAESAPACLVFNTDDGGSSSTDPSLLNCDATEETQWLVYYKVIGGFTLASVATNSDSDGENVANSSRFVDPQFILSMPLNPVAGASWELNNSSSSQLNGANDAAYTKSEQTNTAITARVSHWATIKSELDSNKLILEEGKEYCTSDNTLCYMTGPPSPYVDKAAATTSTPIVNSNPGTMLASLTNGTQIISDDMSVSSAATVAAYRSTPPPSAKWIICKGPIYDGVENGLHFYIPGVIESQGCAYELDNQVNKVNQMQILTKMVDLAWQPAGAGYLPSSAVPTGRAPITVAGGILTNASFTHIPPQALFSCRSMINRISYIGWTYEGEFCHLKYSGKATVTRNFQVLTLEGDLAEPKAAPAVNSDQD</sequence>
<proteinExistence type="predicted"/>
<evidence type="ECO:0000313" key="1">
    <source>
        <dbReference type="EMBL" id="PCH63534.1"/>
    </source>
</evidence>
<name>A0A2A4MUW8_9GAMM</name>
<reference evidence="2" key="1">
    <citation type="submission" date="2017-08" db="EMBL/GenBank/DDBJ databases">
        <title>A dynamic microbial community with high functional redundancy inhabits the cold, oxic subseafloor aquifer.</title>
        <authorList>
            <person name="Tully B.J."/>
            <person name="Wheat C.G."/>
            <person name="Glazer B.T."/>
            <person name="Huber J.A."/>
        </authorList>
    </citation>
    <scope>NUCLEOTIDE SEQUENCE [LARGE SCALE GENOMIC DNA]</scope>
</reference>
<evidence type="ECO:0008006" key="3">
    <source>
        <dbReference type="Google" id="ProtNLM"/>
    </source>
</evidence>
<accession>A0A2A4MUW8</accession>
<protein>
    <recommendedName>
        <fullName evidence="3">Ricin B lectin domain-containing protein</fullName>
    </recommendedName>
</protein>
<gene>
    <name evidence="1" type="ORF">COC19_00955</name>
</gene>
<dbReference type="SUPFAM" id="SSF50370">
    <property type="entry name" value="Ricin B-like lectins"/>
    <property type="match status" value="1"/>
</dbReference>
<feature type="non-terminal residue" evidence="1">
    <location>
        <position position="1"/>
    </location>
</feature>
<comment type="caution">
    <text evidence="1">The sequence shown here is derived from an EMBL/GenBank/DDBJ whole genome shotgun (WGS) entry which is preliminary data.</text>
</comment>